<name>A0ABU2LV08_9ACTN</name>
<evidence type="ECO:0000313" key="2">
    <source>
        <dbReference type="EMBL" id="MDT0321435.1"/>
    </source>
</evidence>
<keyword evidence="1" id="KW-1133">Transmembrane helix</keyword>
<accession>A0ABU2LV08</accession>
<dbReference type="Proteomes" id="UP001183420">
    <property type="component" value="Unassembled WGS sequence"/>
</dbReference>
<evidence type="ECO:0000313" key="3">
    <source>
        <dbReference type="Proteomes" id="UP001183420"/>
    </source>
</evidence>
<proteinExistence type="predicted"/>
<evidence type="ECO:0000256" key="1">
    <source>
        <dbReference type="SAM" id="Phobius"/>
    </source>
</evidence>
<keyword evidence="1" id="KW-0472">Membrane</keyword>
<sequence>MDAAPPAQDDNPTPRFDRLARWVPALSGLITSVTVLLLFLSGNVHAIPAVAAFGAAVTGGTAASRR</sequence>
<keyword evidence="3" id="KW-1185">Reference proteome</keyword>
<dbReference type="RefSeq" id="WP_311601652.1">
    <property type="nucleotide sequence ID" value="NZ_JAVREM010000040.1"/>
</dbReference>
<reference evidence="3" key="1">
    <citation type="submission" date="2023-07" db="EMBL/GenBank/DDBJ databases">
        <title>30 novel species of actinomycetes from the DSMZ collection.</title>
        <authorList>
            <person name="Nouioui I."/>
        </authorList>
    </citation>
    <scope>NUCLEOTIDE SEQUENCE [LARGE SCALE GENOMIC DNA]</scope>
    <source>
        <strain evidence="3">DSM 44918</strain>
    </source>
</reference>
<feature type="transmembrane region" description="Helical" evidence="1">
    <location>
        <begin position="22"/>
        <end position="40"/>
    </location>
</feature>
<gene>
    <name evidence="2" type="ORF">RNC47_24200</name>
</gene>
<comment type="caution">
    <text evidence="2">The sequence shown here is derived from an EMBL/GenBank/DDBJ whole genome shotgun (WGS) entry which is preliminary data.</text>
</comment>
<dbReference type="EMBL" id="JAVREM010000040">
    <property type="protein sequence ID" value="MDT0321435.1"/>
    <property type="molecule type" value="Genomic_DNA"/>
</dbReference>
<organism evidence="2 3">
    <name type="scientific">Streptomyces millisiae</name>
    <dbReference type="NCBI Taxonomy" id="3075542"/>
    <lineage>
        <taxon>Bacteria</taxon>
        <taxon>Bacillati</taxon>
        <taxon>Actinomycetota</taxon>
        <taxon>Actinomycetes</taxon>
        <taxon>Kitasatosporales</taxon>
        <taxon>Streptomycetaceae</taxon>
        <taxon>Streptomyces</taxon>
    </lineage>
</organism>
<keyword evidence="1" id="KW-0812">Transmembrane</keyword>
<protein>
    <submittedName>
        <fullName evidence="2">Uncharacterized protein</fullName>
    </submittedName>
</protein>